<dbReference type="InterPro" id="IPR044740">
    <property type="entry name" value="SLC37A1_2"/>
</dbReference>
<dbReference type="Pfam" id="PF07690">
    <property type="entry name" value="MFS_1"/>
    <property type="match status" value="1"/>
</dbReference>
<feature type="transmembrane region" description="Helical" evidence="9">
    <location>
        <begin position="118"/>
        <end position="142"/>
    </location>
</feature>
<reference evidence="11" key="2">
    <citation type="submission" date="2025-09" db="UniProtKB">
        <authorList>
            <consortium name="Ensembl"/>
        </authorList>
    </citation>
    <scope>IDENTIFICATION</scope>
</reference>
<feature type="transmembrane region" description="Helical" evidence="9">
    <location>
        <begin position="464"/>
        <end position="483"/>
    </location>
</feature>
<feature type="transmembrane region" description="Helical" evidence="9">
    <location>
        <begin position="213"/>
        <end position="234"/>
    </location>
</feature>
<evidence type="ECO:0000256" key="2">
    <source>
        <dbReference type="ARBA" id="ARBA00009598"/>
    </source>
</evidence>
<dbReference type="PANTHER" id="PTHR43184">
    <property type="entry name" value="MAJOR FACILITATOR SUPERFAMILY TRANSPORTER 16, ISOFORM B"/>
    <property type="match status" value="1"/>
</dbReference>
<comment type="catalytic activity">
    <reaction evidence="8">
        <text>D-glucose 6-phosphate(in) + phosphate(out) = D-glucose 6-phosphate(out) + phosphate(in)</text>
        <dbReference type="Rhea" id="RHEA:71535"/>
        <dbReference type="ChEBI" id="CHEBI:43474"/>
        <dbReference type="ChEBI" id="CHEBI:61548"/>
    </reaction>
</comment>
<evidence type="ECO:0000256" key="6">
    <source>
        <dbReference type="ARBA" id="ARBA00022989"/>
    </source>
</evidence>
<dbReference type="GO" id="GO:0061513">
    <property type="term" value="F:glucose 6-phosphate:phosphate antiporter activity"/>
    <property type="evidence" value="ECO:0007669"/>
    <property type="project" value="InterPro"/>
</dbReference>
<reference evidence="11" key="1">
    <citation type="submission" date="2025-08" db="UniProtKB">
        <authorList>
            <consortium name="Ensembl"/>
        </authorList>
    </citation>
    <scope>IDENTIFICATION</scope>
</reference>
<dbReference type="Ensembl" id="ENSSANT00000102712.1">
    <property type="protein sequence ID" value="ENSSANP00000096695.1"/>
    <property type="gene ID" value="ENSSANG00000047591.1"/>
</dbReference>
<dbReference type="Proteomes" id="UP000472260">
    <property type="component" value="Unassembled WGS sequence"/>
</dbReference>
<evidence type="ECO:0000313" key="12">
    <source>
        <dbReference type="Proteomes" id="UP000472260"/>
    </source>
</evidence>
<evidence type="ECO:0000256" key="4">
    <source>
        <dbReference type="ARBA" id="ARBA00022597"/>
    </source>
</evidence>
<feature type="transmembrane region" description="Helical" evidence="9">
    <location>
        <begin position="340"/>
        <end position="357"/>
    </location>
</feature>
<evidence type="ECO:0000256" key="5">
    <source>
        <dbReference type="ARBA" id="ARBA00022692"/>
    </source>
</evidence>
<dbReference type="Gene3D" id="1.20.1250.20">
    <property type="entry name" value="MFS general substrate transporter like domains"/>
    <property type="match status" value="2"/>
</dbReference>
<evidence type="ECO:0000313" key="11">
    <source>
        <dbReference type="Ensembl" id="ENSSANP00000096695.1"/>
    </source>
</evidence>
<feature type="domain" description="Major facilitator superfamily (MFS) profile" evidence="10">
    <location>
        <begin position="27"/>
        <end position="487"/>
    </location>
</feature>
<dbReference type="FunFam" id="1.20.1250.20:FF:000028">
    <property type="entry name" value="Sugar phosphate exchanger 3 isoform 1"/>
    <property type="match status" value="1"/>
</dbReference>
<accession>A0A671SLY2</accession>
<feature type="transmembrane region" description="Helical" evidence="9">
    <location>
        <begin position="430"/>
        <end position="452"/>
    </location>
</feature>
<evidence type="ECO:0000256" key="8">
    <source>
        <dbReference type="ARBA" id="ARBA00034251"/>
    </source>
</evidence>
<evidence type="ECO:0000256" key="7">
    <source>
        <dbReference type="ARBA" id="ARBA00023136"/>
    </source>
</evidence>
<keyword evidence="7 9" id="KW-0472">Membrane</keyword>
<dbReference type="PIRSF" id="PIRSF002808">
    <property type="entry name" value="Hexose_phosphate_transp"/>
    <property type="match status" value="1"/>
</dbReference>
<keyword evidence="12" id="KW-1185">Reference proteome</keyword>
<feature type="transmembrane region" description="Helical" evidence="9">
    <location>
        <begin position="299"/>
        <end position="320"/>
    </location>
</feature>
<comment type="subcellular location">
    <subcellularLocation>
        <location evidence="1">Membrane</location>
        <topology evidence="1">Multi-pass membrane protein</topology>
    </subcellularLocation>
</comment>
<protein>
    <submittedName>
        <fullName evidence="11">Solute carrier family 37 member 1</fullName>
    </submittedName>
</protein>
<dbReference type="PROSITE" id="PS50850">
    <property type="entry name" value="MFS"/>
    <property type="match status" value="1"/>
</dbReference>
<dbReference type="GO" id="GO:0005789">
    <property type="term" value="C:endoplasmic reticulum membrane"/>
    <property type="evidence" value="ECO:0007669"/>
    <property type="project" value="TreeGrafter"/>
</dbReference>
<keyword evidence="6 9" id="KW-1133">Transmembrane helix</keyword>
<evidence type="ECO:0000256" key="9">
    <source>
        <dbReference type="SAM" id="Phobius"/>
    </source>
</evidence>
<keyword evidence="3" id="KW-0813">Transport</keyword>
<dbReference type="AlphaFoldDB" id="A0A671SLY2"/>
<evidence type="ECO:0000259" key="10">
    <source>
        <dbReference type="PROSITE" id="PS50850"/>
    </source>
</evidence>
<keyword evidence="4" id="KW-0762">Sugar transport</keyword>
<feature type="transmembrane region" description="Helical" evidence="9">
    <location>
        <begin position="90"/>
        <end position="112"/>
    </location>
</feature>
<proteinExistence type="inferred from homology"/>
<sequence>MAPIPPGTRFLASFNRDQWYRAFTFALTFLLYTSFHLSRKPISIVKSELHKNCSHVMRVPTESSSSQQPVLHPELDCSWKPFNRNNYKQLLGAMDYSFLCAYAIGMYLSGIIGERLPIRLYLTVGMLTSGLFTCLFGLGYVYDIHCLGFYIFVQVANGLVQTTGWPSVVTCIGNWFGKGRRGLIMGLWNSHTSVGNILGSLIAGYYVSSNWGLSFIVPGVIIAAMGVICFLFLIERKLGEQKRILKKKNITNLTSWDTELLLGQESIGVCVPVQQVVVVKSEAEPSAISFMGALRIPGVVEFSLCLLFAKLVSYTFLFWLPLYITKAAHLDAKKAGDLSTLFDVGGIVGGILAGVISDKLGKRATTCAVMLLLAAPTLYGFSMMSQFGLGPTIGMLLVCGGLVNGPYALITTAVSAGLGTHKSLKGNARALSTVTAIIDGTGSIGAAVGPLLAGLLSSQGWDQVLYMLMTADFLALLLLLRLVMKELCSHRKRPGVSVE</sequence>
<keyword evidence="5 9" id="KW-0812">Transmembrane</keyword>
<dbReference type="CDD" id="cd17344">
    <property type="entry name" value="MFS_SLC37A1_2"/>
    <property type="match status" value="1"/>
</dbReference>
<evidence type="ECO:0000256" key="1">
    <source>
        <dbReference type="ARBA" id="ARBA00004141"/>
    </source>
</evidence>
<dbReference type="PANTHER" id="PTHR43184:SF11">
    <property type="entry name" value="GLUCOSE-6-PHOSPHATE EXCHANGER SLC37A1"/>
    <property type="match status" value="1"/>
</dbReference>
<feature type="transmembrane region" description="Helical" evidence="9">
    <location>
        <begin position="19"/>
        <end position="37"/>
    </location>
</feature>
<comment type="similarity">
    <text evidence="2">Belongs to the major facilitator superfamily. Organophosphate:Pi antiporter (OPA) (TC 2.A.1.4) family.</text>
</comment>
<dbReference type="GO" id="GO:0035435">
    <property type="term" value="P:phosphate ion transmembrane transport"/>
    <property type="evidence" value="ECO:0007669"/>
    <property type="project" value="TreeGrafter"/>
</dbReference>
<organism evidence="11 12">
    <name type="scientific">Sinocyclocheilus anshuiensis</name>
    <dbReference type="NCBI Taxonomy" id="1608454"/>
    <lineage>
        <taxon>Eukaryota</taxon>
        <taxon>Metazoa</taxon>
        <taxon>Chordata</taxon>
        <taxon>Craniata</taxon>
        <taxon>Vertebrata</taxon>
        <taxon>Euteleostomi</taxon>
        <taxon>Actinopterygii</taxon>
        <taxon>Neopterygii</taxon>
        <taxon>Teleostei</taxon>
        <taxon>Ostariophysi</taxon>
        <taxon>Cypriniformes</taxon>
        <taxon>Cyprinidae</taxon>
        <taxon>Cyprininae</taxon>
        <taxon>Sinocyclocheilus</taxon>
    </lineage>
</organism>
<feature type="transmembrane region" description="Helical" evidence="9">
    <location>
        <begin position="364"/>
        <end position="381"/>
    </location>
</feature>
<dbReference type="InterPro" id="IPR036259">
    <property type="entry name" value="MFS_trans_sf"/>
</dbReference>
<evidence type="ECO:0000256" key="3">
    <source>
        <dbReference type="ARBA" id="ARBA00022448"/>
    </source>
</evidence>
<dbReference type="FunFam" id="1.20.1250.20:FF:000050">
    <property type="entry name" value="glucose-6-phosphate exchanger SLC37A2 isoform X1"/>
    <property type="match status" value="1"/>
</dbReference>
<dbReference type="InterPro" id="IPR000849">
    <property type="entry name" value="Sugar_P_transporter"/>
</dbReference>
<dbReference type="SUPFAM" id="SSF103473">
    <property type="entry name" value="MFS general substrate transporter"/>
    <property type="match status" value="1"/>
</dbReference>
<name>A0A671SLY2_9TELE</name>
<feature type="transmembrane region" description="Helical" evidence="9">
    <location>
        <begin position="393"/>
        <end position="418"/>
    </location>
</feature>
<feature type="transmembrane region" description="Helical" evidence="9">
    <location>
        <begin position="187"/>
        <end position="207"/>
    </location>
</feature>
<dbReference type="InterPro" id="IPR011701">
    <property type="entry name" value="MFS"/>
</dbReference>
<dbReference type="InterPro" id="IPR020846">
    <property type="entry name" value="MFS_dom"/>
</dbReference>